<evidence type="ECO:0000313" key="12">
    <source>
        <dbReference type="EMBL" id="KAA0188124.1"/>
    </source>
</evidence>
<comment type="caution">
    <text evidence="12">The sequence shown here is derived from an EMBL/GenBank/DDBJ whole genome shotgun (WGS) entry which is preliminary data.</text>
</comment>
<dbReference type="InterPro" id="IPR000276">
    <property type="entry name" value="GPCR_Rhodpsn"/>
</dbReference>
<dbReference type="PANTHER" id="PTHR24248:SF199">
    <property type="entry name" value="IP13425P-RELATED"/>
    <property type="match status" value="1"/>
</dbReference>
<evidence type="ECO:0000259" key="11">
    <source>
        <dbReference type="PROSITE" id="PS50262"/>
    </source>
</evidence>
<dbReference type="AlphaFoldDB" id="A0A8E0RN80"/>
<proteinExistence type="predicted"/>
<dbReference type="GO" id="GO:0005886">
    <property type="term" value="C:plasma membrane"/>
    <property type="evidence" value="ECO:0007669"/>
    <property type="project" value="UniProtKB-SubCell"/>
</dbReference>
<evidence type="ECO:0000256" key="3">
    <source>
        <dbReference type="ARBA" id="ARBA00022692"/>
    </source>
</evidence>
<dbReference type="SUPFAM" id="SSF81321">
    <property type="entry name" value="Family A G protein-coupled receptor-like"/>
    <property type="match status" value="1"/>
</dbReference>
<evidence type="ECO:0000256" key="6">
    <source>
        <dbReference type="ARBA" id="ARBA00023136"/>
    </source>
</evidence>
<keyword evidence="3 10" id="KW-0812">Transmembrane</keyword>
<dbReference type="Pfam" id="PF00001">
    <property type="entry name" value="7tm_1"/>
    <property type="match status" value="1"/>
</dbReference>
<keyword evidence="8" id="KW-0675">Receptor</keyword>
<organism evidence="12 13">
    <name type="scientific">Fasciolopsis buskii</name>
    <dbReference type="NCBI Taxonomy" id="27845"/>
    <lineage>
        <taxon>Eukaryota</taxon>
        <taxon>Metazoa</taxon>
        <taxon>Spiralia</taxon>
        <taxon>Lophotrochozoa</taxon>
        <taxon>Platyhelminthes</taxon>
        <taxon>Trematoda</taxon>
        <taxon>Digenea</taxon>
        <taxon>Plagiorchiida</taxon>
        <taxon>Echinostomata</taxon>
        <taxon>Echinostomatoidea</taxon>
        <taxon>Fasciolidae</taxon>
        <taxon>Fasciolopsis</taxon>
    </lineage>
</organism>
<dbReference type="PROSITE" id="PS50262">
    <property type="entry name" value="G_PROTEIN_RECEP_F1_2"/>
    <property type="match status" value="1"/>
</dbReference>
<keyword evidence="4 10" id="KW-1133">Transmembrane helix</keyword>
<keyword evidence="9" id="KW-0807">Transducer</keyword>
<gene>
    <name evidence="12" type="ORF">FBUS_07175</name>
</gene>
<dbReference type="InterPro" id="IPR017452">
    <property type="entry name" value="GPCR_Rhodpsn_7TM"/>
</dbReference>
<keyword evidence="2" id="KW-1003">Cell membrane</keyword>
<evidence type="ECO:0000256" key="4">
    <source>
        <dbReference type="ARBA" id="ARBA00022989"/>
    </source>
</evidence>
<evidence type="ECO:0000256" key="2">
    <source>
        <dbReference type="ARBA" id="ARBA00022475"/>
    </source>
</evidence>
<feature type="transmembrane region" description="Helical" evidence="10">
    <location>
        <begin position="89"/>
        <end position="114"/>
    </location>
</feature>
<protein>
    <recommendedName>
        <fullName evidence="11">G-protein coupled receptors family 1 profile domain-containing protein</fullName>
    </recommendedName>
</protein>
<evidence type="ECO:0000256" key="5">
    <source>
        <dbReference type="ARBA" id="ARBA00023040"/>
    </source>
</evidence>
<reference evidence="12" key="1">
    <citation type="submission" date="2019-05" db="EMBL/GenBank/DDBJ databases">
        <title>Annotation for the trematode Fasciolopsis buski.</title>
        <authorList>
            <person name="Choi Y.-J."/>
        </authorList>
    </citation>
    <scope>NUCLEOTIDE SEQUENCE</scope>
    <source>
        <strain evidence="12">HT</strain>
        <tissue evidence="12">Whole worm</tissue>
    </source>
</reference>
<dbReference type="PANTHER" id="PTHR24248">
    <property type="entry name" value="ADRENERGIC RECEPTOR-RELATED G-PROTEIN COUPLED RECEPTOR"/>
    <property type="match status" value="1"/>
</dbReference>
<name>A0A8E0RN80_9TREM</name>
<dbReference type="CDD" id="cd00637">
    <property type="entry name" value="7tm_classA_rhodopsin-like"/>
    <property type="match status" value="1"/>
</dbReference>
<dbReference type="Proteomes" id="UP000728185">
    <property type="component" value="Unassembled WGS sequence"/>
</dbReference>
<dbReference type="GO" id="GO:0043410">
    <property type="term" value="P:positive regulation of MAPK cascade"/>
    <property type="evidence" value="ECO:0007669"/>
    <property type="project" value="TreeGrafter"/>
</dbReference>
<dbReference type="GO" id="GO:0071880">
    <property type="term" value="P:adenylate cyclase-activating adrenergic receptor signaling pathway"/>
    <property type="evidence" value="ECO:0007669"/>
    <property type="project" value="TreeGrafter"/>
</dbReference>
<comment type="subcellular location">
    <subcellularLocation>
        <location evidence="1">Cell membrane</location>
        <topology evidence="1">Multi-pass membrane protein</topology>
    </subcellularLocation>
</comment>
<feature type="domain" description="G-protein coupled receptors family 1 profile" evidence="11">
    <location>
        <begin position="68"/>
        <end position="288"/>
    </location>
</feature>
<feature type="transmembrane region" description="Helical" evidence="10">
    <location>
        <begin position="212"/>
        <end position="233"/>
    </location>
</feature>
<keyword evidence="7" id="KW-1015">Disulfide bond</keyword>
<evidence type="ECO:0000256" key="1">
    <source>
        <dbReference type="ARBA" id="ARBA00004651"/>
    </source>
</evidence>
<evidence type="ECO:0000256" key="10">
    <source>
        <dbReference type="SAM" id="Phobius"/>
    </source>
</evidence>
<dbReference type="EMBL" id="LUCM01008622">
    <property type="protein sequence ID" value="KAA0188124.1"/>
    <property type="molecule type" value="Genomic_DNA"/>
</dbReference>
<dbReference type="OrthoDB" id="9445642at2759"/>
<evidence type="ECO:0000256" key="9">
    <source>
        <dbReference type="ARBA" id="ARBA00023224"/>
    </source>
</evidence>
<evidence type="ECO:0000256" key="8">
    <source>
        <dbReference type="ARBA" id="ARBA00023170"/>
    </source>
</evidence>
<keyword evidence="13" id="KW-1185">Reference proteome</keyword>
<accession>A0A8E0RN80</accession>
<evidence type="ECO:0000313" key="13">
    <source>
        <dbReference type="Proteomes" id="UP000728185"/>
    </source>
</evidence>
<keyword evidence="6 10" id="KW-0472">Membrane</keyword>
<feature type="transmembrane region" description="Helical" evidence="10">
    <location>
        <begin position="169"/>
        <end position="192"/>
    </location>
</feature>
<evidence type="ECO:0000256" key="7">
    <source>
        <dbReference type="ARBA" id="ARBA00023157"/>
    </source>
</evidence>
<feature type="transmembrane region" description="Helical" evidence="10">
    <location>
        <begin position="55"/>
        <end position="77"/>
    </location>
</feature>
<sequence length="288" mass="32401">MNSSNLSWTKMSSFPTFVEAANGSKKVWMDGNCSVQFVAVVHNNTWIDAGNQLPLSLLVALLLIVPSVTSLACPTVLNAKRVSCNKQYFIISVLIAHALYSLSVLPLTIVNMHYGYWPFASQSWCLFLSGSKIAFCAASTYNLAGLSIYRLISITHPHAFCAQSKRKQLFFMISLAWLIPALYLFCPILLGFRLFESDGACRTPRHLWLRVYYVTVGFALPLSVIVNVSFFIFRRLQSQGRLTMNPNLSFHDSQDELLETALSEFISLSELEQTFRTILKLHLSDSHV</sequence>
<keyword evidence="5" id="KW-0297">G-protein coupled receptor</keyword>
<feature type="transmembrane region" description="Helical" evidence="10">
    <location>
        <begin position="126"/>
        <end position="149"/>
    </location>
</feature>
<dbReference type="GO" id="GO:0004993">
    <property type="term" value="F:G protein-coupled serotonin receptor activity"/>
    <property type="evidence" value="ECO:0007669"/>
    <property type="project" value="UniProtKB-ARBA"/>
</dbReference>
<dbReference type="Gene3D" id="1.20.1070.10">
    <property type="entry name" value="Rhodopsin 7-helix transmembrane proteins"/>
    <property type="match status" value="1"/>
</dbReference>